<keyword evidence="2" id="KW-1185">Reference proteome</keyword>
<gene>
    <name evidence="1" type="ORF">J1N51_03485</name>
</gene>
<name>A0A975DCC6_9GAMM</name>
<accession>A0A975DCC6</accession>
<dbReference type="InterPro" id="IPR013785">
    <property type="entry name" value="Aldolase_TIM"/>
</dbReference>
<reference evidence="1" key="1">
    <citation type="submission" date="2021-03" db="EMBL/GenBank/DDBJ databases">
        <title>Description of Psychrosphaera ytuae sp. nov. isolated from deep sea sediment of South China Sea.</title>
        <authorList>
            <person name="Zhang J."/>
            <person name="Xu X.-D."/>
        </authorList>
    </citation>
    <scope>NUCLEOTIDE SEQUENCE</scope>
    <source>
        <strain evidence="1">MTZ26</strain>
    </source>
</reference>
<dbReference type="RefSeq" id="WP_208832601.1">
    <property type="nucleotide sequence ID" value="NZ_CP072110.1"/>
</dbReference>
<protein>
    <submittedName>
        <fullName evidence="1">Uncharacterized protein</fullName>
    </submittedName>
</protein>
<organism evidence="1 2">
    <name type="scientific">Psychrosphaera ytuae</name>
    <dbReference type="NCBI Taxonomy" id="2820710"/>
    <lineage>
        <taxon>Bacteria</taxon>
        <taxon>Pseudomonadati</taxon>
        <taxon>Pseudomonadota</taxon>
        <taxon>Gammaproteobacteria</taxon>
        <taxon>Alteromonadales</taxon>
        <taxon>Pseudoalteromonadaceae</taxon>
        <taxon>Psychrosphaera</taxon>
    </lineage>
</organism>
<dbReference type="SUPFAM" id="SSF102114">
    <property type="entry name" value="Radical SAM enzymes"/>
    <property type="match status" value="1"/>
</dbReference>
<dbReference type="KEGG" id="psym:J1N51_03485"/>
<evidence type="ECO:0000313" key="2">
    <source>
        <dbReference type="Proteomes" id="UP000682739"/>
    </source>
</evidence>
<dbReference type="Proteomes" id="UP000682739">
    <property type="component" value="Chromosome"/>
</dbReference>
<proteinExistence type="predicted"/>
<sequence>MHKQFKDFVKVIRSKLPSIQISVSSNGTIYKRKLSSFMLDSIQSINISVDGLQKEHEIYRGSV</sequence>
<dbReference type="Gene3D" id="3.20.20.70">
    <property type="entry name" value="Aldolase class I"/>
    <property type="match status" value="1"/>
</dbReference>
<dbReference type="EMBL" id="CP072110">
    <property type="protein sequence ID" value="QTH64547.1"/>
    <property type="molecule type" value="Genomic_DNA"/>
</dbReference>
<dbReference type="InterPro" id="IPR058240">
    <property type="entry name" value="rSAM_sf"/>
</dbReference>
<evidence type="ECO:0000313" key="1">
    <source>
        <dbReference type="EMBL" id="QTH64547.1"/>
    </source>
</evidence>
<dbReference type="AlphaFoldDB" id="A0A975DCC6"/>